<sequence>MGRDKRQMQGQRPAERAEPSYKLQQQQMMDRLPNDIGFLPETLVPPTGPSALPIYGGGMSFPLLQLYKIRSKLLIRDFFHRFSFWVTSPYVRGFFGPRTIKLKTAQIMPTAIAMHRQMYTAFAAGDKNILRKLCGDGLYNSFVARIESRPKAERWEWSVVRYEATKKVSNRIARLPSEGTGVHQAVVRIVSVQRLRKWDKAGKEIKGGEERKVSEYVVVQRSFWKWVESEWTVWGTVGESDWVEVRDEWKKAIRS</sequence>
<evidence type="ECO:0000256" key="2">
    <source>
        <dbReference type="ARBA" id="ARBA00022946"/>
    </source>
</evidence>
<evidence type="ECO:0000313" key="6">
    <source>
        <dbReference type="Proteomes" id="UP000887226"/>
    </source>
</evidence>
<dbReference type="EMBL" id="MU253773">
    <property type="protein sequence ID" value="KAG9247406.1"/>
    <property type="molecule type" value="Genomic_DNA"/>
</dbReference>
<dbReference type="Gene3D" id="3.10.450.240">
    <property type="match status" value="1"/>
</dbReference>
<evidence type="ECO:0008006" key="7">
    <source>
        <dbReference type="Google" id="ProtNLM"/>
    </source>
</evidence>
<name>A0A9P7Z8P3_9HELO</name>
<dbReference type="GO" id="GO:0005743">
    <property type="term" value="C:mitochondrial inner membrane"/>
    <property type="evidence" value="ECO:0007669"/>
    <property type="project" value="InterPro"/>
</dbReference>
<dbReference type="Proteomes" id="UP000887226">
    <property type="component" value="Unassembled WGS sequence"/>
</dbReference>
<dbReference type="Pfam" id="PF07961">
    <property type="entry name" value="MBA1"/>
    <property type="match status" value="1"/>
</dbReference>
<accession>A0A9P7Z8P3</accession>
<keyword evidence="2" id="KW-0809">Transit peptide</keyword>
<dbReference type="OrthoDB" id="19619at2759"/>
<comment type="caution">
    <text evidence="5">The sequence shown here is derived from an EMBL/GenBank/DDBJ whole genome shotgun (WGS) entry which is preliminary data.</text>
</comment>
<dbReference type="InterPro" id="IPR051975">
    <property type="entry name" value="mtLSU_mL45"/>
</dbReference>
<protein>
    <recommendedName>
        <fullName evidence="7">Tim44-like domain-containing protein</fullName>
    </recommendedName>
</protein>
<dbReference type="PANTHER" id="PTHR28554">
    <property type="entry name" value="39S RIBOSOMAL PROTEIN L45, MITOCHONDRIAL"/>
    <property type="match status" value="1"/>
</dbReference>
<dbReference type="InterPro" id="IPR032710">
    <property type="entry name" value="NTF2-like_dom_sf"/>
</dbReference>
<feature type="region of interest" description="Disordered" evidence="4">
    <location>
        <begin position="1"/>
        <end position="22"/>
    </location>
</feature>
<feature type="compositionally biased region" description="Basic and acidic residues" evidence="4">
    <location>
        <begin position="1"/>
        <end position="19"/>
    </location>
</feature>
<keyword evidence="6" id="KW-1185">Reference proteome</keyword>
<dbReference type="GO" id="GO:0032979">
    <property type="term" value="P:protein insertion into mitochondrial inner membrane from matrix"/>
    <property type="evidence" value="ECO:0007669"/>
    <property type="project" value="InterPro"/>
</dbReference>
<reference evidence="5" key="1">
    <citation type="journal article" date="2021" name="IMA Fungus">
        <title>Genomic characterization of three marine fungi, including Emericellopsis atlantica sp. nov. with signatures of a generalist lifestyle and marine biomass degradation.</title>
        <authorList>
            <person name="Hagestad O.C."/>
            <person name="Hou L."/>
            <person name="Andersen J.H."/>
            <person name="Hansen E.H."/>
            <person name="Altermark B."/>
            <person name="Li C."/>
            <person name="Kuhnert E."/>
            <person name="Cox R.J."/>
            <person name="Crous P.W."/>
            <person name="Spatafora J.W."/>
            <person name="Lail K."/>
            <person name="Amirebrahimi M."/>
            <person name="Lipzen A."/>
            <person name="Pangilinan J."/>
            <person name="Andreopoulos W."/>
            <person name="Hayes R.D."/>
            <person name="Ng V."/>
            <person name="Grigoriev I.V."/>
            <person name="Jackson S.A."/>
            <person name="Sutton T.D.S."/>
            <person name="Dobson A.D.W."/>
            <person name="Rama T."/>
        </authorList>
    </citation>
    <scope>NUCLEOTIDE SEQUENCE</scope>
    <source>
        <strain evidence="5">TRa3180A</strain>
    </source>
</reference>
<proteinExistence type="predicted"/>
<dbReference type="SUPFAM" id="SSF54427">
    <property type="entry name" value="NTF2-like"/>
    <property type="match status" value="1"/>
</dbReference>
<gene>
    <name evidence="5" type="ORF">BJ878DRAFT_539344</name>
</gene>
<comment type="subcellular location">
    <subcellularLocation>
        <location evidence="1">Mitochondrion</location>
    </subcellularLocation>
</comment>
<evidence type="ECO:0000256" key="4">
    <source>
        <dbReference type="SAM" id="MobiDB-lite"/>
    </source>
</evidence>
<evidence type="ECO:0000256" key="3">
    <source>
        <dbReference type="ARBA" id="ARBA00023128"/>
    </source>
</evidence>
<keyword evidence="3" id="KW-0496">Mitochondrion</keyword>
<dbReference type="PANTHER" id="PTHR28554:SF1">
    <property type="entry name" value="LARGE RIBOSOMAL SUBUNIT PROTEIN ML45"/>
    <property type="match status" value="1"/>
</dbReference>
<evidence type="ECO:0000256" key="1">
    <source>
        <dbReference type="ARBA" id="ARBA00004173"/>
    </source>
</evidence>
<evidence type="ECO:0000313" key="5">
    <source>
        <dbReference type="EMBL" id="KAG9247406.1"/>
    </source>
</evidence>
<dbReference type="AlphaFoldDB" id="A0A9P7Z8P3"/>
<organism evidence="5 6">
    <name type="scientific">Calycina marina</name>
    <dbReference type="NCBI Taxonomy" id="1763456"/>
    <lineage>
        <taxon>Eukaryota</taxon>
        <taxon>Fungi</taxon>
        <taxon>Dikarya</taxon>
        <taxon>Ascomycota</taxon>
        <taxon>Pezizomycotina</taxon>
        <taxon>Leotiomycetes</taxon>
        <taxon>Helotiales</taxon>
        <taxon>Pezizellaceae</taxon>
        <taxon>Calycina</taxon>
    </lineage>
</organism>
<dbReference type="InterPro" id="IPR024621">
    <property type="entry name" value="Mba1"/>
</dbReference>